<dbReference type="STRING" id="292415.Tbd_1499"/>
<sequence>MAKNMGGTDRIIRAVVGAGLIYYAMSNLPGADSWMVPAGLVGFILILTAIFARCPAYMPFGISTCKTK</sequence>
<dbReference type="HOGENOM" id="CLU_176022_4_0_4"/>
<dbReference type="RefSeq" id="WP_011312011.1">
    <property type="nucleotide sequence ID" value="NC_007404.1"/>
</dbReference>
<evidence type="ECO:0000256" key="1">
    <source>
        <dbReference type="SAM" id="Phobius"/>
    </source>
</evidence>
<evidence type="ECO:0000313" key="4">
    <source>
        <dbReference type="Proteomes" id="UP000008291"/>
    </source>
</evidence>
<feature type="transmembrane region" description="Helical" evidence="1">
    <location>
        <begin position="34"/>
        <end position="52"/>
    </location>
</feature>
<protein>
    <recommendedName>
        <fullName evidence="2">Inner membrane protein YgaP-like transmembrane domain-containing protein</fullName>
    </recommendedName>
</protein>
<dbReference type="EMBL" id="CP000116">
    <property type="protein sequence ID" value="AAZ97452.1"/>
    <property type="molecule type" value="Genomic_DNA"/>
</dbReference>
<feature type="transmembrane region" description="Helical" evidence="1">
    <location>
        <begin position="12"/>
        <end position="28"/>
    </location>
</feature>
<feature type="domain" description="Inner membrane protein YgaP-like transmembrane" evidence="2">
    <location>
        <begin position="1"/>
        <end position="68"/>
    </location>
</feature>
<keyword evidence="1" id="KW-0472">Membrane</keyword>
<dbReference type="AlphaFoldDB" id="Q3SIS3"/>
<evidence type="ECO:0000313" key="3">
    <source>
        <dbReference type="EMBL" id="AAZ97452.1"/>
    </source>
</evidence>
<organism evidence="3 4">
    <name type="scientific">Thiobacillus denitrificans (strain ATCC 25259 / T1)</name>
    <dbReference type="NCBI Taxonomy" id="292415"/>
    <lineage>
        <taxon>Bacteria</taxon>
        <taxon>Pseudomonadati</taxon>
        <taxon>Pseudomonadota</taxon>
        <taxon>Betaproteobacteria</taxon>
        <taxon>Nitrosomonadales</taxon>
        <taxon>Thiobacillaceae</taxon>
        <taxon>Thiobacillus</taxon>
    </lineage>
</organism>
<gene>
    <name evidence="3" type="ordered locus">Tbd_1499</name>
</gene>
<dbReference type="OrthoDB" id="9804804at2"/>
<keyword evidence="4" id="KW-1185">Reference proteome</keyword>
<accession>Q3SIS3</accession>
<name>Q3SIS3_THIDA</name>
<dbReference type="Proteomes" id="UP000008291">
    <property type="component" value="Chromosome"/>
</dbReference>
<reference evidence="3 4" key="1">
    <citation type="journal article" date="2006" name="J. Bacteriol.">
        <title>The genome sequence of the obligately chemolithoautotrophic, facultatively anaerobic bacterium Thiobacillus denitrificans.</title>
        <authorList>
            <person name="Beller H.R."/>
            <person name="Chain P.S."/>
            <person name="Letain T.E."/>
            <person name="Chakicherla A."/>
            <person name="Larimer F.W."/>
            <person name="Richardson P.M."/>
            <person name="Coleman M.A."/>
            <person name="Wood A.P."/>
            <person name="Kelly D.P."/>
        </authorList>
    </citation>
    <scope>NUCLEOTIDE SEQUENCE [LARGE SCALE GENOMIC DNA]</scope>
    <source>
        <strain evidence="3 4">ATCC 25259</strain>
    </source>
</reference>
<keyword evidence="1" id="KW-0812">Transmembrane</keyword>
<dbReference type="InterPro" id="IPR021309">
    <property type="entry name" value="YgaP-like_TM"/>
</dbReference>
<proteinExistence type="predicted"/>
<evidence type="ECO:0000259" key="2">
    <source>
        <dbReference type="Pfam" id="PF11127"/>
    </source>
</evidence>
<dbReference type="Pfam" id="PF11127">
    <property type="entry name" value="YgaP-like_TM"/>
    <property type="match status" value="1"/>
</dbReference>
<dbReference type="KEGG" id="tbd:Tbd_1499"/>
<keyword evidence="1" id="KW-1133">Transmembrane helix</keyword>